<dbReference type="OrthoDB" id="3783554at2759"/>
<evidence type="ECO:0000313" key="1">
    <source>
        <dbReference type="EMBL" id="KAJ4351469.1"/>
    </source>
</evidence>
<gene>
    <name evidence="1" type="ORF">N0V89_006812</name>
</gene>
<dbReference type="Proteomes" id="UP001140513">
    <property type="component" value="Unassembled WGS sequence"/>
</dbReference>
<dbReference type="RefSeq" id="XP_056069825.1">
    <property type="nucleotide sequence ID" value="XM_056215578.1"/>
</dbReference>
<dbReference type="AlphaFoldDB" id="A0A9W8XI21"/>
<proteinExistence type="predicted"/>
<name>A0A9W8XI21_9PLEO</name>
<comment type="caution">
    <text evidence="1">The sequence shown here is derived from an EMBL/GenBank/DDBJ whole genome shotgun (WGS) entry which is preliminary data.</text>
</comment>
<dbReference type="EMBL" id="JAPEUX010000005">
    <property type="protein sequence ID" value="KAJ4351469.1"/>
    <property type="molecule type" value="Genomic_DNA"/>
</dbReference>
<reference evidence="1" key="1">
    <citation type="submission" date="2022-10" db="EMBL/GenBank/DDBJ databases">
        <title>Tapping the CABI collections for fungal endophytes: first genome assemblies for Collariella, Neodidymelliopsis, Ascochyta clinopodiicola, Didymella pomorum, Didymosphaeria variabile, Neocosmospora piperis and Neocucurbitaria cava.</title>
        <authorList>
            <person name="Hill R."/>
        </authorList>
    </citation>
    <scope>NUCLEOTIDE SEQUENCE</scope>
    <source>
        <strain evidence="1">IMI 356815</strain>
    </source>
</reference>
<keyword evidence="2" id="KW-1185">Reference proteome</keyword>
<evidence type="ECO:0000313" key="2">
    <source>
        <dbReference type="Proteomes" id="UP001140513"/>
    </source>
</evidence>
<organism evidence="1 2">
    <name type="scientific">Didymosphaeria variabile</name>
    <dbReference type="NCBI Taxonomy" id="1932322"/>
    <lineage>
        <taxon>Eukaryota</taxon>
        <taxon>Fungi</taxon>
        <taxon>Dikarya</taxon>
        <taxon>Ascomycota</taxon>
        <taxon>Pezizomycotina</taxon>
        <taxon>Dothideomycetes</taxon>
        <taxon>Pleosporomycetidae</taxon>
        <taxon>Pleosporales</taxon>
        <taxon>Massarineae</taxon>
        <taxon>Didymosphaeriaceae</taxon>
        <taxon>Didymosphaeria</taxon>
    </lineage>
</organism>
<dbReference type="GeneID" id="80910342"/>
<protein>
    <submittedName>
        <fullName evidence="1">Uncharacterized protein</fullName>
    </submittedName>
</protein>
<accession>A0A9W8XI21</accession>
<sequence>MSTLYFKASLDNTSQPVGQSLVFSPLRQLALKDRRDLGMGPTFKLMVGEKMVGKEIPKRAAMAMSKFFNDALSKYPRSTTIMLGPHDVSEDCVLVIVDFITSNVKVNNPFNLRTKEHFGRELALYRHAGLFGMMHHAGSMRASLLEDLNHNIHIPSYNALNEISELPDTDIVYKMAVRRMEGLEHIGELTGDQEWLAWLNEHDHFAIDMDAWKAERKARDAEKREVQREINFERNFPALK</sequence>